<evidence type="ECO:0000256" key="1">
    <source>
        <dbReference type="SAM" id="Phobius"/>
    </source>
</evidence>
<feature type="transmembrane region" description="Helical" evidence="1">
    <location>
        <begin position="57"/>
        <end position="76"/>
    </location>
</feature>
<dbReference type="Proteomes" id="UP000092574">
    <property type="component" value="Chromosome"/>
</dbReference>
<evidence type="ECO:0000313" key="3">
    <source>
        <dbReference type="Proteomes" id="UP000092574"/>
    </source>
</evidence>
<gene>
    <name evidence="2" type="ORF">A4V09_11590</name>
</gene>
<dbReference type="KEGG" id="byl:A4V09_11590"/>
<keyword evidence="3" id="KW-1185">Reference proteome</keyword>
<feature type="transmembrane region" description="Helical" evidence="1">
    <location>
        <begin position="26"/>
        <end position="45"/>
    </location>
</feature>
<accession>A0A1C7IBQ8</accession>
<name>A0A1C7IBQ8_9FIRM</name>
<dbReference type="EMBL" id="CP015405">
    <property type="protein sequence ID" value="ANU76354.1"/>
    <property type="molecule type" value="Genomic_DNA"/>
</dbReference>
<protein>
    <submittedName>
        <fullName evidence="2">Uncharacterized protein</fullName>
    </submittedName>
</protein>
<organism evidence="2 3">
    <name type="scientific">Blautia pseudococcoides</name>
    <dbReference type="NCBI Taxonomy" id="1796616"/>
    <lineage>
        <taxon>Bacteria</taxon>
        <taxon>Bacillati</taxon>
        <taxon>Bacillota</taxon>
        <taxon>Clostridia</taxon>
        <taxon>Lachnospirales</taxon>
        <taxon>Lachnospiraceae</taxon>
        <taxon>Blautia</taxon>
    </lineage>
</organism>
<dbReference type="AlphaFoldDB" id="A0A1C7IBQ8"/>
<reference evidence="2" key="1">
    <citation type="submission" date="2017-04" db="EMBL/GenBank/DDBJ databases">
        <title>Complete Genome Sequences of Twelve Strains of a Stable Defined Moderately Diverse Mouse Microbiota 2 (sDMDMm2).</title>
        <authorList>
            <person name="Uchimura Y."/>
            <person name="Wyss M."/>
            <person name="Brugiroux S."/>
            <person name="Limenitakis J.P."/>
            <person name="Stecher B."/>
            <person name="McCoy K.D."/>
            <person name="Macpherson A.J."/>
        </authorList>
    </citation>
    <scope>NUCLEOTIDE SEQUENCE</scope>
    <source>
        <strain evidence="2">YL58</strain>
    </source>
</reference>
<proteinExistence type="predicted"/>
<keyword evidence="1" id="KW-1133">Transmembrane helix</keyword>
<keyword evidence="1" id="KW-0472">Membrane</keyword>
<dbReference type="STRING" id="1796616.A4V09_11590"/>
<evidence type="ECO:0000313" key="2">
    <source>
        <dbReference type="EMBL" id="ANU76354.1"/>
    </source>
</evidence>
<keyword evidence="1" id="KW-0812">Transmembrane</keyword>
<sequence>MPAQKRRRSGRCGWFFCRYCWKIKIAFFRFFSYTLNIAAAAYIYASAICFCKAGFLGLRYSLVSYPLCYALLQFYLKSITSCSGQNFQKNRKIMVKPFSAKR</sequence>